<dbReference type="InterPro" id="IPR025589">
    <property type="entry name" value="Toprim_C_rpt"/>
</dbReference>
<evidence type="ECO:0000256" key="9">
    <source>
        <dbReference type="ARBA" id="ARBA00030003"/>
    </source>
</evidence>
<evidence type="ECO:0000256" key="7">
    <source>
        <dbReference type="ARBA" id="ARBA00023125"/>
    </source>
</evidence>
<evidence type="ECO:0000313" key="15">
    <source>
        <dbReference type="EMBL" id="WBW49316.1"/>
    </source>
</evidence>
<dbReference type="Gene3D" id="1.10.460.10">
    <property type="entry name" value="Topoisomerase I, domain 2"/>
    <property type="match status" value="1"/>
</dbReference>
<evidence type="ECO:0000256" key="2">
    <source>
        <dbReference type="ARBA" id="ARBA00009446"/>
    </source>
</evidence>
<evidence type="ECO:0000256" key="6">
    <source>
        <dbReference type="ARBA" id="ARBA00023029"/>
    </source>
</evidence>
<dbReference type="InterPro" id="IPR000380">
    <property type="entry name" value="Topo_IA"/>
</dbReference>
<dbReference type="InterPro" id="IPR013825">
    <property type="entry name" value="Topo_IA_cen_sub2"/>
</dbReference>
<dbReference type="Proteomes" id="UP001210339">
    <property type="component" value="Chromosome"/>
</dbReference>
<proteinExistence type="inferred from homology"/>
<dbReference type="Pfam" id="PF13342">
    <property type="entry name" value="Toprim_Crpt"/>
    <property type="match status" value="1"/>
</dbReference>
<keyword evidence="7" id="KW-0238">DNA-binding</keyword>
<dbReference type="PROSITE" id="PS00396">
    <property type="entry name" value="TOPO_IA_1"/>
    <property type="match status" value="1"/>
</dbReference>
<dbReference type="PROSITE" id="PS52039">
    <property type="entry name" value="TOPO_IA_2"/>
    <property type="match status" value="1"/>
</dbReference>
<dbReference type="InterPro" id="IPR003601">
    <property type="entry name" value="Topo_IA_2"/>
</dbReference>
<dbReference type="InterPro" id="IPR013497">
    <property type="entry name" value="Topo_IA_cen"/>
</dbReference>
<dbReference type="PROSITE" id="PS50880">
    <property type="entry name" value="TOPRIM"/>
    <property type="match status" value="1"/>
</dbReference>
<accession>A0ABY7QS77</accession>
<dbReference type="SMART" id="SM00436">
    <property type="entry name" value="TOP1Bc"/>
    <property type="match status" value="1"/>
</dbReference>
<dbReference type="NCBIfam" id="TIGR01056">
    <property type="entry name" value="topB"/>
    <property type="match status" value="1"/>
</dbReference>
<dbReference type="Gene3D" id="3.40.50.140">
    <property type="match status" value="1"/>
</dbReference>
<keyword evidence="6" id="KW-0799">Topoisomerase</keyword>
<keyword evidence="4" id="KW-0479">Metal-binding</keyword>
<dbReference type="CDD" id="cd00186">
    <property type="entry name" value="TOP1Ac"/>
    <property type="match status" value="1"/>
</dbReference>
<dbReference type="Pfam" id="PF01751">
    <property type="entry name" value="Toprim"/>
    <property type="match status" value="1"/>
</dbReference>
<dbReference type="InterPro" id="IPR006171">
    <property type="entry name" value="TOPRIM_dom"/>
</dbReference>
<reference evidence="15 16" key="1">
    <citation type="submission" date="2023-01" db="EMBL/GenBank/DDBJ databases">
        <authorList>
            <person name="Lee S.H."/>
            <person name="Jung H.S."/>
            <person name="Yun J.U."/>
        </authorList>
    </citation>
    <scope>NUCLEOTIDE SEQUENCE [LARGE SCALE GENOMIC DNA]</scope>
    <source>
        <strain evidence="15 16">CBA3646</strain>
    </source>
</reference>
<feature type="domain" description="Topo IA-type catalytic" evidence="14">
    <location>
        <begin position="151"/>
        <end position="561"/>
    </location>
</feature>
<keyword evidence="16" id="KW-1185">Reference proteome</keyword>
<dbReference type="PANTHER" id="PTHR11390">
    <property type="entry name" value="PROKARYOTIC DNA TOPOISOMERASE"/>
    <property type="match status" value="1"/>
</dbReference>
<keyword evidence="8" id="KW-0413">Isomerase</keyword>
<dbReference type="PANTHER" id="PTHR11390:SF21">
    <property type="entry name" value="DNA TOPOISOMERASE 3-ALPHA"/>
    <property type="match status" value="1"/>
</dbReference>
<evidence type="ECO:0000256" key="10">
    <source>
        <dbReference type="ARBA" id="ARBA00031985"/>
    </source>
</evidence>
<gene>
    <name evidence="15" type="ORF">O6R05_04720</name>
</gene>
<dbReference type="Gene3D" id="2.70.20.10">
    <property type="entry name" value="Topoisomerase I, domain 3"/>
    <property type="match status" value="1"/>
</dbReference>
<evidence type="ECO:0000256" key="4">
    <source>
        <dbReference type="ARBA" id="ARBA00022723"/>
    </source>
</evidence>
<comment type="similarity">
    <text evidence="2">Belongs to the type IA topoisomerase family.</text>
</comment>
<dbReference type="InterPro" id="IPR005738">
    <property type="entry name" value="TopoIII"/>
</dbReference>
<dbReference type="SMART" id="SM00437">
    <property type="entry name" value="TOP1Ac"/>
    <property type="match status" value="1"/>
</dbReference>
<evidence type="ECO:0000256" key="8">
    <source>
        <dbReference type="ARBA" id="ARBA00023235"/>
    </source>
</evidence>
<organism evidence="15 16">
    <name type="scientific">Peptoniphilus equinus</name>
    <dbReference type="NCBI Taxonomy" id="3016343"/>
    <lineage>
        <taxon>Bacteria</taxon>
        <taxon>Bacillati</taxon>
        <taxon>Bacillota</taxon>
        <taxon>Tissierellia</taxon>
        <taxon>Tissierellales</taxon>
        <taxon>Peptoniphilaceae</taxon>
        <taxon>Peptoniphilus</taxon>
    </lineage>
</organism>
<dbReference type="InterPro" id="IPR023406">
    <property type="entry name" value="Topo_IA_AS"/>
</dbReference>
<dbReference type="Gene3D" id="1.10.290.10">
    <property type="entry name" value="Topoisomerase I, domain 4"/>
    <property type="match status" value="1"/>
</dbReference>
<evidence type="ECO:0000256" key="5">
    <source>
        <dbReference type="ARBA" id="ARBA00022842"/>
    </source>
</evidence>
<evidence type="ECO:0000256" key="1">
    <source>
        <dbReference type="ARBA" id="ARBA00000213"/>
    </source>
</evidence>
<evidence type="ECO:0000259" key="13">
    <source>
        <dbReference type="PROSITE" id="PS50880"/>
    </source>
</evidence>
<evidence type="ECO:0000256" key="3">
    <source>
        <dbReference type="ARBA" id="ARBA00012891"/>
    </source>
</evidence>
<dbReference type="SUPFAM" id="SSF56712">
    <property type="entry name" value="Prokaryotic type I DNA topoisomerase"/>
    <property type="match status" value="1"/>
</dbReference>
<dbReference type="Pfam" id="PF01131">
    <property type="entry name" value="Topoisom_bac"/>
    <property type="match status" value="1"/>
</dbReference>
<dbReference type="CDD" id="cd03362">
    <property type="entry name" value="TOPRIM_TopoIA_TopoIII"/>
    <property type="match status" value="1"/>
</dbReference>
<evidence type="ECO:0000313" key="16">
    <source>
        <dbReference type="Proteomes" id="UP001210339"/>
    </source>
</evidence>
<dbReference type="InterPro" id="IPR013826">
    <property type="entry name" value="Topo_IA_cen_sub3"/>
</dbReference>
<sequence length="662" mass="75356">MKLVVAEKPSVAQDIARVIGATNREQGYLEGNGYMVTWCFGHLVTLAPPEAYGEEYKSWRVDTLPIFPESFKYAVIKNSAKQYAVVKNLMHNNRVTSIVCATDAGREGELIFMLVYNQSKCHKPVERLWISSMEDRAIAHGFETLKPESDYTDVYHSALARLWADWLVGMNATRLYSVLYNDKLTVGRVQTPTLAMITARDQAIEQFQKEKYYTVEINNELYTLSTERIDNAELAKQIINNLPDSISIDHVETKEKTTRPVKLFDLTALQRACNKYFGYSAKQTLDYAQSLYEKKFITYPRTDSRYLTEDMETTVVSYFNKLNFQYDETNFKRIFNSKKVSDHHALIPTLSSLDNLDSMDIGERKVFNLIQCQLLASSDANVIESITKVATDIDGVIFKASGKTIIQEGFAKHFKAYETKKESVLPEIYEGDIFRIQDSKIQEKYTSPPPHYTEETLLLAMEKAGKEDLDKELDVEKKGLGTPATRAGIIEKLIATNYVTRDKKNLLATEKAFRLIEIVSDSLKNASTTAEWENELTRIANGDSDPKAFMDSIKDEVKRICCHTDVKAEYVIPREDRESLGSCPKCGSSVIEGKKVYFCTNNDCDFRVFKEICNKKINKTVIKDLLSKGMTEKIPGFLSKKGTIFSAKLVIKDDNTIEFKFK</sequence>
<dbReference type="EC" id="5.6.2.1" evidence="3"/>
<dbReference type="SMART" id="SM00493">
    <property type="entry name" value="TOPRIM"/>
    <property type="match status" value="1"/>
</dbReference>
<dbReference type="NCBIfam" id="NF005829">
    <property type="entry name" value="PRK07726.1"/>
    <property type="match status" value="1"/>
</dbReference>
<comment type="catalytic activity">
    <reaction evidence="1">
        <text>ATP-independent breakage of single-stranded DNA, followed by passage and rejoining.</text>
        <dbReference type="EC" id="5.6.2.1"/>
    </reaction>
</comment>
<dbReference type="InterPro" id="IPR034144">
    <property type="entry name" value="TOPRIM_TopoIII"/>
</dbReference>
<keyword evidence="5" id="KW-0460">Magnesium</keyword>
<dbReference type="InterPro" id="IPR003602">
    <property type="entry name" value="Topo_IA_DNA-bd_dom"/>
</dbReference>
<feature type="domain" description="Toprim" evidence="13">
    <location>
        <begin position="1"/>
        <end position="134"/>
    </location>
</feature>
<evidence type="ECO:0000256" key="11">
    <source>
        <dbReference type="ARBA" id="ARBA00032235"/>
    </source>
</evidence>
<name>A0ABY7QS77_9FIRM</name>
<dbReference type="InterPro" id="IPR013824">
    <property type="entry name" value="Topo_IA_cen_sub1"/>
</dbReference>
<dbReference type="RefSeq" id="WP_271190848.1">
    <property type="nucleotide sequence ID" value="NZ_CP115667.1"/>
</dbReference>
<evidence type="ECO:0000256" key="12">
    <source>
        <dbReference type="ARBA" id="ARBA00032877"/>
    </source>
</evidence>
<dbReference type="InterPro" id="IPR023405">
    <property type="entry name" value="Topo_IA_core_domain"/>
</dbReference>
<protein>
    <recommendedName>
        <fullName evidence="3">DNA topoisomerase</fullName>
        <ecNumber evidence="3">5.6.2.1</ecNumber>
    </recommendedName>
    <alternativeName>
        <fullName evidence="12">Omega-protein</fullName>
    </alternativeName>
    <alternativeName>
        <fullName evidence="11">Relaxing enzyme</fullName>
    </alternativeName>
    <alternativeName>
        <fullName evidence="9">Swivelase</fullName>
    </alternativeName>
    <alternativeName>
        <fullName evidence="10">Untwisting enzyme</fullName>
    </alternativeName>
</protein>
<dbReference type="PRINTS" id="PR00417">
    <property type="entry name" value="PRTPISMRASEI"/>
</dbReference>
<dbReference type="EMBL" id="CP115667">
    <property type="protein sequence ID" value="WBW49316.1"/>
    <property type="molecule type" value="Genomic_DNA"/>
</dbReference>
<evidence type="ECO:0000259" key="14">
    <source>
        <dbReference type="PROSITE" id="PS52039"/>
    </source>
</evidence>